<accession>A0A103XJL2</accession>
<evidence type="ECO:0000256" key="6">
    <source>
        <dbReference type="ARBA" id="ARBA00022989"/>
    </source>
</evidence>
<evidence type="ECO:0000256" key="4">
    <source>
        <dbReference type="ARBA" id="ARBA00022677"/>
    </source>
</evidence>
<protein>
    <submittedName>
        <fullName evidence="9">Uncharacterized protein</fullName>
    </submittedName>
</protein>
<dbReference type="Pfam" id="PF01277">
    <property type="entry name" value="Oleosin"/>
    <property type="match status" value="1"/>
</dbReference>
<dbReference type="AlphaFoldDB" id="A0A103XJL2"/>
<evidence type="ECO:0000256" key="7">
    <source>
        <dbReference type="ARBA" id="ARBA00023136"/>
    </source>
</evidence>
<dbReference type="STRING" id="59895.A0A103XJL2"/>
<reference evidence="9 10" key="1">
    <citation type="journal article" date="2016" name="Sci. Rep.">
        <title>The genome sequence of the outbreeding globe artichoke constructed de novo incorporating a phase-aware low-pass sequencing strategy of F1 progeny.</title>
        <authorList>
            <person name="Scaglione D."/>
            <person name="Reyes-Chin-Wo S."/>
            <person name="Acquadro A."/>
            <person name="Froenicke L."/>
            <person name="Portis E."/>
            <person name="Beitel C."/>
            <person name="Tirone M."/>
            <person name="Mauro R."/>
            <person name="Lo Monaco A."/>
            <person name="Mauromicale G."/>
            <person name="Faccioli P."/>
            <person name="Cattivelli L."/>
            <person name="Rieseberg L."/>
            <person name="Michelmore R."/>
            <person name="Lanteri S."/>
        </authorList>
    </citation>
    <scope>NUCLEOTIDE SEQUENCE [LARGE SCALE GENOMIC DNA]</scope>
    <source>
        <strain evidence="9">2C</strain>
    </source>
</reference>
<dbReference type="InterPro" id="IPR000136">
    <property type="entry name" value="Oleosin"/>
</dbReference>
<dbReference type="EMBL" id="LEKV01004895">
    <property type="protein sequence ID" value="KVH91968.1"/>
    <property type="molecule type" value="Genomic_DNA"/>
</dbReference>
<comment type="caution">
    <text evidence="9">The sequence shown here is derived from an EMBL/GenBank/DDBJ whole genome shotgun (WGS) entry which is preliminary data.</text>
</comment>
<keyword evidence="5 8" id="KW-0812">Transmembrane</keyword>
<proteinExistence type="inferred from homology"/>
<dbReference type="GO" id="GO:0048608">
    <property type="term" value="P:reproductive structure development"/>
    <property type="evidence" value="ECO:0007669"/>
    <property type="project" value="UniProtKB-ARBA"/>
</dbReference>
<dbReference type="OrthoDB" id="690239at2759"/>
<evidence type="ECO:0000256" key="5">
    <source>
        <dbReference type="ARBA" id="ARBA00022692"/>
    </source>
</evidence>
<evidence type="ECO:0000256" key="1">
    <source>
        <dbReference type="ARBA" id="ARBA00004141"/>
    </source>
</evidence>
<evidence type="ECO:0000256" key="2">
    <source>
        <dbReference type="ARBA" id="ARBA00004502"/>
    </source>
</evidence>
<comment type="subcellular location">
    <subcellularLocation>
        <location evidence="2">Lipid droplet</location>
    </subcellularLocation>
    <subcellularLocation>
        <location evidence="1">Membrane</location>
        <topology evidence="1">Multi-pass membrane protein</topology>
    </subcellularLocation>
</comment>
<keyword evidence="4" id="KW-0551">Lipid droplet</keyword>
<name>A0A103XJL2_CYNCS</name>
<comment type="similarity">
    <text evidence="3">Belongs to the oleosin family.</text>
</comment>
<dbReference type="GO" id="GO:0016020">
    <property type="term" value="C:membrane"/>
    <property type="evidence" value="ECO:0007669"/>
    <property type="project" value="UniProtKB-SubCell"/>
</dbReference>
<dbReference type="Proteomes" id="UP000243975">
    <property type="component" value="Unassembled WGS sequence"/>
</dbReference>
<keyword evidence="7 8" id="KW-0472">Membrane</keyword>
<sequence>MAENNPQLSDQLTKLAKVAAVGGLLLVFSPMLLIFSPVLVPAYIMYWIYRYVTGKHPIGSDQVAKAQEKITDAAADVKDKVVQAGEKIVDTVEDLAKNNIVTKSAEKIVDTADDLAKNNIITESAEKIVDTAEDLVKDGVSQAGELVGGVKNTVENLGKDILKLGGGGGK</sequence>
<evidence type="ECO:0000313" key="9">
    <source>
        <dbReference type="EMBL" id="KVH91968.1"/>
    </source>
</evidence>
<dbReference type="GO" id="GO:0009791">
    <property type="term" value="P:post-embryonic development"/>
    <property type="evidence" value="ECO:0007669"/>
    <property type="project" value="UniProtKB-ARBA"/>
</dbReference>
<feature type="transmembrane region" description="Helical" evidence="8">
    <location>
        <begin position="20"/>
        <end position="49"/>
    </location>
</feature>
<evidence type="ECO:0000256" key="3">
    <source>
        <dbReference type="ARBA" id="ARBA00010858"/>
    </source>
</evidence>
<keyword evidence="6 8" id="KW-1133">Transmembrane helix</keyword>
<organism evidence="9 10">
    <name type="scientific">Cynara cardunculus var. scolymus</name>
    <name type="common">Globe artichoke</name>
    <name type="synonym">Cynara scolymus</name>
    <dbReference type="NCBI Taxonomy" id="59895"/>
    <lineage>
        <taxon>Eukaryota</taxon>
        <taxon>Viridiplantae</taxon>
        <taxon>Streptophyta</taxon>
        <taxon>Embryophyta</taxon>
        <taxon>Tracheophyta</taxon>
        <taxon>Spermatophyta</taxon>
        <taxon>Magnoliopsida</taxon>
        <taxon>eudicotyledons</taxon>
        <taxon>Gunneridae</taxon>
        <taxon>Pentapetalae</taxon>
        <taxon>asterids</taxon>
        <taxon>campanulids</taxon>
        <taxon>Asterales</taxon>
        <taxon>Asteraceae</taxon>
        <taxon>Carduoideae</taxon>
        <taxon>Cardueae</taxon>
        <taxon>Carduinae</taxon>
        <taxon>Cynara</taxon>
    </lineage>
</organism>
<gene>
    <name evidence="9" type="ORF">Ccrd_005995</name>
</gene>
<evidence type="ECO:0000256" key="8">
    <source>
        <dbReference type="SAM" id="Phobius"/>
    </source>
</evidence>
<evidence type="ECO:0000313" key="10">
    <source>
        <dbReference type="Proteomes" id="UP000243975"/>
    </source>
</evidence>
<dbReference type="Gramene" id="KVH91968">
    <property type="protein sequence ID" value="KVH91968"/>
    <property type="gene ID" value="Ccrd_005995"/>
</dbReference>
<dbReference type="GO" id="GO:0012511">
    <property type="term" value="C:monolayer-surrounded lipid storage body"/>
    <property type="evidence" value="ECO:0007669"/>
    <property type="project" value="InterPro"/>
</dbReference>
<keyword evidence="10" id="KW-1185">Reference proteome</keyword>